<feature type="region of interest" description="Disordered" evidence="6">
    <location>
        <begin position="1"/>
        <end position="30"/>
    </location>
</feature>
<proteinExistence type="predicted"/>
<keyword evidence="4" id="KW-0902">Two-component regulatory system</keyword>
<feature type="modified residue" description="4-aspartylphosphate" evidence="5">
    <location>
        <position position="351"/>
    </location>
</feature>
<protein>
    <recommendedName>
        <fullName evidence="2">histidine kinase</fullName>
        <ecNumber evidence="2">2.7.13.3</ecNumber>
    </recommendedName>
</protein>
<reference evidence="9" key="2">
    <citation type="submission" date="2020-09" db="EMBL/GenBank/DDBJ databases">
        <authorList>
            <person name="Sun Q."/>
            <person name="Kim S."/>
        </authorList>
    </citation>
    <scope>NUCLEOTIDE SEQUENCE</scope>
    <source>
        <strain evidence="9">KCTC 32182</strain>
    </source>
</reference>
<reference evidence="9" key="1">
    <citation type="journal article" date="2014" name="Int. J. Syst. Evol. Microbiol.">
        <title>Complete genome sequence of Corynebacterium casei LMG S-19264T (=DSM 44701T), isolated from a smear-ripened cheese.</title>
        <authorList>
            <consortium name="US DOE Joint Genome Institute (JGI-PGF)"/>
            <person name="Walter F."/>
            <person name="Albersmeier A."/>
            <person name="Kalinowski J."/>
            <person name="Ruckert C."/>
        </authorList>
    </citation>
    <scope>NUCLEOTIDE SEQUENCE</scope>
    <source>
        <strain evidence="9">KCTC 32182</strain>
    </source>
</reference>
<dbReference type="SUPFAM" id="SSF47384">
    <property type="entry name" value="Homodimeric domain of signal transducing histidine kinase"/>
    <property type="match status" value="1"/>
</dbReference>
<keyword evidence="3 5" id="KW-0597">Phosphoprotein</keyword>
<keyword evidence="10" id="KW-1185">Reference proteome</keyword>
<dbReference type="InterPro" id="IPR005467">
    <property type="entry name" value="His_kinase_dom"/>
</dbReference>
<evidence type="ECO:0000259" key="8">
    <source>
        <dbReference type="PROSITE" id="PS50110"/>
    </source>
</evidence>
<feature type="domain" description="Histidine kinase" evidence="7">
    <location>
        <begin position="67"/>
        <end position="280"/>
    </location>
</feature>
<evidence type="ECO:0000256" key="3">
    <source>
        <dbReference type="ARBA" id="ARBA00022553"/>
    </source>
</evidence>
<dbReference type="PANTHER" id="PTHR45339:SF1">
    <property type="entry name" value="HYBRID SIGNAL TRANSDUCTION HISTIDINE KINASE J"/>
    <property type="match status" value="1"/>
</dbReference>
<dbReference type="PANTHER" id="PTHR45339">
    <property type="entry name" value="HYBRID SIGNAL TRANSDUCTION HISTIDINE KINASE J"/>
    <property type="match status" value="1"/>
</dbReference>
<dbReference type="SMART" id="SM00388">
    <property type="entry name" value="HisKA"/>
    <property type="match status" value="1"/>
</dbReference>
<dbReference type="EC" id="2.7.13.3" evidence="2"/>
<feature type="domain" description="Response regulatory" evidence="8">
    <location>
        <begin position="300"/>
        <end position="419"/>
    </location>
</feature>
<dbReference type="InterPro" id="IPR036097">
    <property type="entry name" value="HisK_dim/P_sf"/>
</dbReference>
<dbReference type="InterPro" id="IPR011006">
    <property type="entry name" value="CheY-like_superfamily"/>
</dbReference>
<gene>
    <name evidence="9" type="ORF">GCM10011289_07900</name>
</gene>
<sequence>MINSEGSLDGGQTDDVSSPDGTGLSDGAHGAAHEGSLLQLQAERDALCAALREAKRSSRDKLDLLALLSHEFRSAVSGVIGMTDLLQQTPLSREQSSLLDGLRSSGQSMQQLLNDLLDFVRIESGQLKLESLPVSASALLADCADKLRPMALTRGVAFETGMDECMPVWVTGDVLRLKQVVMTLAAQVVGRAKEGRIDVSLAPTAAGTISLFVVHSHGSERPWHYEPFDFPASGPATHSDDGGLDMLICGRLVRAMGGQVWKASGPSAAPSFRCDLPLNECAPPRSRALSDFAAPLPKLRVLVAEDNVVNQMLATHLLTRLGMGKDIDVVENGAEAVEAVRSKNYDVVLMDVNMPVMDGLEATRRIRSLQAPARQPHIIAVTANAFDSDRQACLDAGMNDFVSKPFRRDDLLLCLARVVSVGAD</sequence>
<dbReference type="Gene3D" id="1.10.287.130">
    <property type="match status" value="1"/>
</dbReference>
<dbReference type="EMBL" id="BMYX01000003">
    <property type="protein sequence ID" value="GGY07788.1"/>
    <property type="molecule type" value="Genomic_DNA"/>
</dbReference>
<dbReference type="GO" id="GO:0000155">
    <property type="term" value="F:phosphorelay sensor kinase activity"/>
    <property type="evidence" value="ECO:0007669"/>
    <property type="project" value="InterPro"/>
</dbReference>
<dbReference type="PROSITE" id="PS50109">
    <property type="entry name" value="HIS_KIN"/>
    <property type="match status" value="1"/>
</dbReference>
<dbReference type="AlphaFoldDB" id="A0A918P008"/>
<evidence type="ECO:0000256" key="6">
    <source>
        <dbReference type="SAM" id="MobiDB-lite"/>
    </source>
</evidence>
<dbReference type="RefSeq" id="WP_189531448.1">
    <property type="nucleotide sequence ID" value="NZ_BMYX01000003.1"/>
</dbReference>
<dbReference type="Pfam" id="PF00512">
    <property type="entry name" value="HisKA"/>
    <property type="match status" value="1"/>
</dbReference>
<evidence type="ECO:0000256" key="5">
    <source>
        <dbReference type="PROSITE-ProRule" id="PRU00169"/>
    </source>
</evidence>
<dbReference type="SMART" id="SM00448">
    <property type="entry name" value="REC"/>
    <property type="match status" value="1"/>
</dbReference>
<evidence type="ECO:0000256" key="2">
    <source>
        <dbReference type="ARBA" id="ARBA00012438"/>
    </source>
</evidence>
<dbReference type="InterPro" id="IPR036890">
    <property type="entry name" value="HATPase_C_sf"/>
</dbReference>
<dbReference type="SUPFAM" id="SSF55874">
    <property type="entry name" value="ATPase domain of HSP90 chaperone/DNA topoisomerase II/histidine kinase"/>
    <property type="match status" value="1"/>
</dbReference>
<dbReference type="CDD" id="cd00082">
    <property type="entry name" value="HisKA"/>
    <property type="match status" value="1"/>
</dbReference>
<evidence type="ECO:0000313" key="9">
    <source>
        <dbReference type="EMBL" id="GGY07788.1"/>
    </source>
</evidence>
<dbReference type="CDD" id="cd17546">
    <property type="entry name" value="REC_hyHK_CKI1_RcsC-like"/>
    <property type="match status" value="1"/>
</dbReference>
<dbReference type="Proteomes" id="UP000645257">
    <property type="component" value="Unassembled WGS sequence"/>
</dbReference>
<comment type="catalytic activity">
    <reaction evidence="1">
        <text>ATP + protein L-histidine = ADP + protein N-phospho-L-histidine.</text>
        <dbReference type="EC" id="2.7.13.3"/>
    </reaction>
</comment>
<evidence type="ECO:0000259" key="7">
    <source>
        <dbReference type="PROSITE" id="PS50109"/>
    </source>
</evidence>
<dbReference type="Pfam" id="PF00072">
    <property type="entry name" value="Response_reg"/>
    <property type="match status" value="1"/>
</dbReference>
<comment type="caution">
    <text evidence="9">The sequence shown here is derived from an EMBL/GenBank/DDBJ whole genome shotgun (WGS) entry which is preliminary data.</text>
</comment>
<dbReference type="InterPro" id="IPR003661">
    <property type="entry name" value="HisK_dim/P_dom"/>
</dbReference>
<evidence type="ECO:0000256" key="4">
    <source>
        <dbReference type="ARBA" id="ARBA00023012"/>
    </source>
</evidence>
<dbReference type="PROSITE" id="PS50110">
    <property type="entry name" value="RESPONSE_REGULATORY"/>
    <property type="match status" value="1"/>
</dbReference>
<organism evidence="9 10">
    <name type="scientific">Paludibacterium paludis</name>
    <dbReference type="NCBI Taxonomy" id="1225769"/>
    <lineage>
        <taxon>Bacteria</taxon>
        <taxon>Pseudomonadati</taxon>
        <taxon>Pseudomonadota</taxon>
        <taxon>Betaproteobacteria</taxon>
        <taxon>Neisseriales</taxon>
        <taxon>Chromobacteriaceae</taxon>
        <taxon>Paludibacterium</taxon>
    </lineage>
</organism>
<dbReference type="SUPFAM" id="SSF52172">
    <property type="entry name" value="CheY-like"/>
    <property type="match status" value="1"/>
</dbReference>
<dbReference type="Gene3D" id="3.40.50.2300">
    <property type="match status" value="1"/>
</dbReference>
<dbReference type="InterPro" id="IPR001789">
    <property type="entry name" value="Sig_transdc_resp-reg_receiver"/>
</dbReference>
<dbReference type="Gene3D" id="3.30.565.10">
    <property type="entry name" value="Histidine kinase-like ATPase, C-terminal domain"/>
    <property type="match status" value="1"/>
</dbReference>
<accession>A0A918P008</accession>
<evidence type="ECO:0000313" key="10">
    <source>
        <dbReference type="Proteomes" id="UP000645257"/>
    </source>
</evidence>
<evidence type="ECO:0000256" key="1">
    <source>
        <dbReference type="ARBA" id="ARBA00000085"/>
    </source>
</evidence>
<name>A0A918P008_9NEIS</name>